<dbReference type="Proteomes" id="UP001631987">
    <property type="component" value="Unassembled WGS sequence"/>
</dbReference>
<proteinExistence type="inferred from homology"/>
<gene>
    <name evidence="11" type="ORF">ACKKH4_21725</name>
</gene>
<dbReference type="SUPFAM" id="SSF56672">
    <property type="entry name" value="DNA/RNA polymerases"/>
    <property type="match status" value="1"/>
</dbReference>
<dbReference type="InterPro" id="IPR000477">
    <property type="entry name" value="RT_dom"/>
</dbReference>
<dbReference type="PANTHER" id="PTHR34047">
    <property type="entry name" value="NUCLEAR INTRON MATURASE 1, MITOCHONDRIAL-RELATED"/>
    <property type="match status" value="1"/>
</dbReference>
<evidence type="ECO:0000259" key="10">
    <source>
        <dbReference type="PROSITE" id="PS50878"/>
    </source>
</evidence>
<dbReference type="RefSeq" id="WP_330552238.1">
    <property type="nucleotide sequence ID" value="NZ_CP178857.1"/>
</dbReference>
<evidence type="ECO:0000256" key="4">
    <source>
        <dbReference type="ARBA" id="ARBA00022723"/>
    </source>
</evidence>
<dbReference type="EMBL" id="JBJVNW010000012">
    <property type="protein sequence ID" value="MFM9519859.1"/>
    <property type="molecule type" value="Genomic_DNA"/>
</dbReference>
<sequence length="394" mass="45058">MANDKPYYSKKPIASVEALAQCLGVTPERLLLIAKNSEKSYIEFTVYTGKDKTNLKERVLHEPKPFLKSIQKKINREIFEHIIYPEYLHGGLKERDYVTNVSLHAGAKTIVAMDIQDFYPSIQRTHVQDIFTLLCKFPPAISSLITDLITINGRVAQGACCSSYIANLIFFNSEYGRISKFRSQGLTYTRLLDDITISSRVVLEEKKISNAIESVASLFTKFGLKLHPRKTKVEQSSDTKAKFEVTGLWAKHGNPKIRKKDRHYVRHLVFICQKEFEKDSNCSKYHELWNMTSGKVAVLTRLKHAQSKDLRKKLGSVLPTYDSEASAKLQRIAYKLCRIPETETSSPGKLKTYHKLKYHFGIVARTDRQLAKKWKEMLDTKFKASAIAARSTNE</sequence>
<keyword evidence="4" id="KW-0479">Metal-binding</keyword>
<evidence type="ECO:0000313" key="11">
    <source>
        <dbReference type="EMBL" id="MFM9519859.1"/>
    </source>
</evidence>
<evidence type="ECO:0000256" key="5">
    <source>
        <dbReference type="ARBA" id="ARBA00022842"/>
    </source>
</evidence>
<evidence type="ECO:0000256" key="7">
    <source>
        <dbReference type="ARBA" id="ARBA00023118"/>
    </source>
</evidence>
<dbReference type="PRINTS" id="PR00866">
    <property type="entry name" value="RNADNAPOLMS"/>
</dbReference>
<dbReference type="PANTHER" id="PTHR34047:SF7">
    <property type="entry name" value="RNA-DIRECTED DNA POLYMERASE"/>
    <property type="match status" value="1"/>
</dbReference>
<dbReference type="InterPro" id="IPR051083">
    <property type="entry name" value="GrpII_Intron_Splice-Mob/Def"/>
</dbReference>
<comment type="similarity">
    <text evidence="8">Belongs to the bacterial reverse transcriptase family.</text>
</comment>
<dbReference type="InterPro" id="IPR000123">
    <property type="entry name" value="Reverse_transcriptase_msDNA"/>
</dbReference>
<evidence type="ECO:0000256" key="3">
    <source>
        <dbReference type="ARBA" id="ARBA00022695"/>
    </source>
</evidence>
<keyword evidence="3 11" id="KW-0548">Nucleotidyltransferase</keyword>
<protein>
    <recommendedName>
        <fullName evidence="1">RNA-directed DNA polymerase</fullName>
        <ecNumber evidence="1">2.7.7.49</ecNumber>
    </recommendedName>
</protein>
<keyword evidence="7" id="KW-0051">Antiviral defense</keyword>
<keyword evidence="6 11" id="KW-0695">RNA-directed DNA polymerase</keyword>
<evidence type="ECO:0000313" key="12">
    <source>
        <dbReference type="Proteomes" id="UP001631987"/>
    </source>
</evidence>
<dbReference type="PROSITE" id="PS50878">
    <property type="entry name" value="RT_POL"/>
    <property type="match status" value="1"/>
</dbReference>
<evidence type="ECO:0000256" key="9">
    <source>
        <dbReference type="ARBA" id="ARBA00048173"/>
    </source>
</evidence>
<comment type="caution">
    <text evidence="11">The sequence shown here is derived from an EMBL/GenBank/DDBJ whole genome shotgun (WGS) entry which is preliminary data.</text>
</comment>
<name>A0ABW9HCQ0_9PSED</name>
<feature type="domain" description="Reverse transcriptase" evidence="10">
    <location>
        <begin position="1"/>
        <end position="250"/>
    </location>
</feature>
<organism evidence="11 12">
    <name type="scientific">Pseudomonas monachiensis</name>
    <dbReference type="NCBI Taxonomy" id="3060212"/>
    <lineage>
        <taxon>Bacteria</taxon>
        <taxon>Pseudomonadati</taxon>
        <taxon>Pseudomonadota</taxon>
        <taxon>Gammaproteobacteria</taxon>
        <taxon>Pseudomonadales</taxon>
        <taxon>Pseudomonadaceae</taxon>
        <taxon>Pseudomonas</taxon>
    </lineage>
</organism>
<evidence type="ECO:0000256" key="8">
    <source>
        <dbReference type="ARBA" id="ARBA00034120"/>
    </source>
</evidence>
<evidence type="ECO:0000256" key="2">
    <source>
        <dbReference type="ARBA" id="ARBA00022679"/>
    </source>
</evidence>
<keyword evidence="5" id="KW-0460">Magnesium</keyword>
<dbReference type="EC" id="2.7.7.49" evidence="1"/>
<comment type="catalytic activity">
    <reaction evidence="9">
        <text>DNA(n) + a 2'-deoxyribonucleoside 5'-triphosphate = DNA(n+1) + diphosphate</text>
        <dbReference type="Rhea" id="RHEA:22508"/>
        <dbReference type="Rhea" id="RHEA-COMP:17339"/>
        <dbReference type="Rhea" id="RHEA-COMP:17340"/>
        <dbReference type="ChEBI" id="CHEBI:33019"/>
        <dbReference type="ChEBI" id="CHEBI:61560"/>
        <dbReference type="ChEBI" id="CHEBI:173112"/>
        <dbReference type="EC" id="2.7.7.49"/>
    </reaction>
</comment>
<accession>A0ABW9HCQ0</accession>
<dbReference type="Pfam" id="PF00078">
    <property type="entry name" value="RVT_1"/>
    <property type="match status" value="1"/>
</dbReference>
<dbReference type="CDD" id="cd03487">
    <property type="entry name" value="RT_Bac_retron_II"/>
    <property type="match status" value="1"/>
</dbReference>
<dbReference type="GO" id="GO:0003964">
    <property type="term" value="F:RNA-directed DNA polymerase activity"/>
    <property type="evidence" value="ECO:0007669"/>
    <property type="project" value="UniProtKB-KW"/>
</dbReference>
<reference evidence="11 12" key="1">
    <citation type="submission" date="2024-12" db="EMBL/GenBank/DDBJ databases">
        <title>Pseudomonas species isolated from Lotus nodules promote plant growth.</title>
        <authorList>
            <person name="Yu Y.-H."/>
            <person name="Kurtenbach J."/>
            <person name="Crosbie D."/>
            <person name="Brachmann A."/>
            <person name="Marin M."/>
        </authorList>
    </citation>
    <scope>NUCLEOTIDE SEQUENCE [LARGE SCALE GENOMIC DNA]</scope>
    <source>
        <strain evidence="11 12">PLb12A</strain>
    </source>
</reference>
<keyword evidence="12" id="KW-1185">Reference proteome</keyword>
<evidence type="ECO:0000256" key="1">
    <source>
        <dbReference type="ARBA" id="ARBA00012493"/>
    </source>
</evidence>
<keyword evidence="2 11" id="KW-0808">Transferase</keyword>
<dbReference type="InterPro" id="IPR043502">
    <property type="entry name" value="DNA/RNA_pol_sf"/>
</dbReference>
<evidence type="ECO:0000256" key="6">
    <source>
        <dbReference type="ARBA" id="ARBA00022918"/>
    </source>
</evidence>